<keyword evidence="1" id="KW-0732">Signal</keyword>
<evidence type="ECO:0000313" key="4">
    <source>
        <dbReference type="RefSeq" id="XP_017768687.1"/>
    </source>
</evidence>
<evidence type="ECO:0000259" key="2">
    <source>
        <dbReference type="PROSITE" id="PS50240"/>
    </source>
</evidence>
<dbReference type="Gene3D" id="2.40.10.10">
    <property type="entry name" value="Trypsin-like serine proteases"/>
    <property type="match status" value="2"/>
</dbReference>
<name>A0ABM1M287_NICVS</name>
<gene>
    <name evidence="4" type="primary">LOC108556892</name>
</gene>
<dbReference type="Proteomes" id="UP000695000">
    <property type="component" value="Unplaced"/>
</dbReference>
<dbReference type="Pfam" id="PF00089">
    <property type="entry name" value="Trypsin"/>
    <property type="match status" value="1"/>
</dbReference>
<evidence type="ECO:0000256" key="1">
    <source>
        <dbReference type="SAM" id="SignalP"/>
    </source>
</evidence>
<dbReference type="InterPro" id="IPR001254">
    <property type="entry name" value="Trypsin_dom"/>
</dbReference>
<dbReference type="PANTHER" id="PTHR24260:SF147">
    <property type="entry name" value="EG:BACR7A4.3 PROTEIN-RELATED"/>
    <property type="match status" value="1"/>
</dbReference>
<dbReference type="SMART" id="SM00020">
    <property type="entry name" value="Tryp_SPc"/>
    <property type="match status" value="1"/>
</dbReference>
<dbReference type="InterPro" id="IPR009003">
    <property type="entry name" value="Peptidase_S1_PA"/>
</dbReference>
<dbReference type="GeneID" id="108556892"/>
<dbReference type="CDD" id="cd00190">
    <property type="entry name" value="Tryp_SPc"/>
    <property type="match status" value="1"/>
</dbReference>
<organism evidence="3 4">
    <name type="scientific">Nicrophorus vespilloides</name>
    <name type="common">Boreal carrion beetle</name>
    <dbReference type="NCBI Taxonomy" id="110193"/>
    <lineage>
        <taxon>Eukaryota</taxon>
        <taxon>Metazoa</taxon>
        <taxon>Ecdysozoa</taxon>
        <taxon>Arthropoda</taxon>
        <taxon>Hexapoda</taxon>
        <taxon>Insecta</taxon>
        <taxon>Pterygota</taxon>
        <taxon>Neoptera</taxon>
        <taxon>Endopterygota</taxon>
        <taxon>Coleoptera</taxon>
        <taxon>Polyphaga</taxon>
        <taxon>Staphyliniformia</taxon>
        <taxon>Silphidae</taxon>
        <taxon>Nicrophorinae</taxon>
        <taxon>Nicrophorus</taxon>
    </lineage>
</organism>
<feature type="signal peptide" evidence="1">
    <location>
        <begin position="1"/>
        <end position="25"/>
    </location>
</feature>
<accession>A0ABM1M287</accession>
<protein>
    <submittedName>
        <fullName evidence="4">Serine protease snake-like</fullName>
    </submittedName>
</protein>
<dbReference type="PROSITE" id="PS50240">
    <property type="entry name" value="TRYPSIN_DOM"/>
    <property type="match status" value="1"/>
</dbReference>
<reference evidence="4" key="1">
    <citation type="submission" date="2025-08" db="UniProtKB">
        <authorList>
            <consortium name="RefSeq"/>
        </authorList>
    </citation>
    <scope>IDENTIFICATION</scope>
    <source>
        <tissue evidence="4">Whole Larva</tissue>
    </source>
</reference>
<dbReference type="RefSeq" id="XP_017768687.1">
    <property type="nucleotide sequence ID" value="XM_017913198.1"/>
</dbReference>
<feature type="chain" id="PRO_5045905504" evidence="1">
    <location>
        <begin position="26"/>
        <end position="429"/>
    </location>
</feature>
<feature type="domain" description="Peptidase S1" evidence="2">
    <location>
        <begin position="159"/>
        <end position="426"/>
    </location>
</feature>
<dbReference type="PRINTS" id="PR00722">
    <property type="entry name" value="CHYMOTRYPSIN"/>
</dbReference>
<dbReference type="InterPro" id="IPR001314">
    <property type="entry name" value="Peptidase_S1A"/>
</dbReference>
<dbReference type="InterPro" id="IPR018114">
    <property type="entry name" value="TRYPSIN_HIS"/>
</dbReference>
<evidence type="ECO:0000313" key="3">
    <source>
        <dbReference type="Proteomes" id="UP000695000"/>
    </source>
</evidence>
<proteinExistence type="predicted"/>
<keyword evidence="3" id="KW-1185">Reference proteome</keyword>
<dbReference type="PROSITE" id="PS00134">
    <property type="entry name" value="TRYPSIN_HIS"/>
    <property type="match status" value="1"/>
</dbReference>
<dbReference type="SUPFAM" id="SSF50494">
    <property type="entry name" value="Trypsin-like serine proteases"/>
    <property type="match status" value="1"/>
</dbReference>
<dbReference type="InterPro" id="IPR043504">
    <property type="entry name" value="Peptidase_S1_PA_chymotrypsin"/>
</dbReference>
<dbReference type="InterPro" id="IPR051333">
    <property type="entry name" value="CLIP_Serine_Protease"/>
</dbReference>
<sequence>MIITKDVTALPFLLLLFAISIHATAIYFEEDISDCCDGETCIEIGFCPSAIEIVNKRQKPKPCGFIGKVPFVCCPDKVTNNPIYMVLNVANAALQSRINSSASSTTTSTITTTTTSRPIEVALTLSNDPIVVETTFANTETTPILNLPPSTTIKSAEYVVGSKVKQQCDKTFDKYPVNKYGNIVYTWREKPTLIENSPHAAALGNQQGDNIEWLCAGSLISEKFVLTAAHCIENNTINYVRVGDSNLTSNTDKLDPQNFTVVNAIMHPNYTKPLRYHDIGVLELDKPIIVNKFAKPACLHFNEEITETNFKLVGFNDNSTTNYLYTIIVGKANKRVCNYHFNLPMYKEFLPDGPDSETQICASGYFKLGPCQRDTGGPMHVDKWGYTDGKLLIGITSIEKLCNGKNAPGLYTRISNYIPWIESVVWPDI</sequence>
<dbReference type="PANTHER" id="PTHR24260">
    <property type="match status" value="1"/>
</dbReference>